<dbReference type="PIRSF" id="PIRSF039032">
    <property type="entry name" value="HigB-2"/>
    <property type="match status" value="1"/>
</dbReference>
<dbReference type="Proteomes" id="UP000504714">
    <property type="component" value="Unassembled WGS sequence"/>
</dbReference>
<proteinExistence type="predicted"/>
<dbReference type="EMBL" id="BLXO01000007">
    <property type="protein sequence ID" value="GFN47102.1"/>
    <property type="molecule type" value="Genomic_DNA"/>
</dbReference>
<sequence length="110" mass="13267">MEALFIELPPFEKHRSEYFSDNEFQQFQRMLLEQPACGDVIQHTGGLRKVRFGDLRRGKGKRGGIRVIYYWWLEKSHFLLFTLYDKDQKDDLTQQQRDILRSMLEKLKRG</sequence>
<gene>
    <name evidence="1" type="primary">higB</name>
    <name evidence="1" type="ORF">RINTU1_29860</name>
</gene>
<evidence type="ECO:0000313" key="1">
    <source>
        <dbReference type="EMBL" id="GFN47102.1"/>
    </source>
</evidence>
<dbReference type="RefSeq" id="WP_176488675.1">
    <property type="nucleotide sequence ID" value="NZ_BLXO01000007.1"/>
</dbReference>
<dbReference type="AlphaFoldDB" id="A0A6L2ZRB5"/>
<name>A0A6L2ZRB5_9ENTR</name>
<comment type="caution">
    <text evidence="1">The sequence shown here is derived from an EMBL/GenBank/DDBJ whole genome shotgun (WGS) entry which is preliminary data.</text>
</comment>
<evidence type="ECO:0000313" key="2">
    <source>
        <dbReference type="Proteomes" id="UP000504714"/>
    </source>
</evidence>
<protein>
    <submittedName>
        <fullName evidence="1">Toxin HigB-2</fullName>
    </submittedName>
</protein>
<organism evidence="1 2">
    <name type="scientific">Candidatus Regiella insecticola</name>
    <dbReference type="NCBI Taxonomy" id="138073"/>
    <lineage>
        <taxon>Bacteria</taxon>
        <taxon>Pseudomonadati</taxon>
        <taxon>Pseudomonadota</taxon>
        <taxon>Gammaproteobacteria</taxon>
        <taxon>Enterobacterales</taxon>
        <taxon>Enterobacteriaceae</taxon>
        <taxon>aphid secondary symbionts</taxon>
        <taxon>Candidatus Regiella</taxon>
    </lineage>
</organism>
<accession>A0A6L2ZRB5</accession>
<reference evidence="1 2" key="1">
    <citation type="submission" date="2020-06" db="EMBL/GenBank/DDBJ databases">
        <title>The genome sequence of Candidatus Regiella insecticola strain Tut.</title>
        <authorList>
            <person name="Nikoh N."/>
            <person name="Tsuchida T."/>
            <person name="Koga R."/>
            <person name="Oshima K."/>
            <person name="Hattori M."/>
            <person name="Fukatsu T."/>
        </authorList>
    </citation>
    <scope>NUCLEOTIDE SEQUENCE [LARGE SCALE GENOMIC DNA]</scope>
    <source>
        <strain evidence="1 2">Tut</strain>
    </source>
</reference>
<dbReference type="InterPro" id="IPR009387">
    <property type="entry name" value="HigB-2"/>
</dbReference>